<dbReference type="Proteomes" id="UP000199318">
    <property type="component" value="Unassembled WGS sequence"/>
</dbReference>
<evidence type="ECO:0000313" key="3">
    <source>
        <dbReference type="Proteomes" id="UP000199318"/>
    </source>
</evidence>
<dbReference type="AlphaFoldDB" id="A0A1H9TP04"/>
<dbReference type="InterPro" id="IPR011008">
    <property type="entry name" value="Dimeric_a/b-barrel"/>
</dbReference>
<dbReference type="EMBL" id="FOGV01000010">
    <property type="protein sequence ID" value="SER98373.1"/>
    <property type="molecule type" value="Genomic_DNA"/>
</dbReference>
<sequence>MYVVMNELHVPPEGRENVAERFSKSAEKMKEVPGCLDFMFLHPANGEHDQVVLTKWSSKEDYHNWINSQSFKDTHKKRRENLDESPTQGNTIFEYEAVHHLE</sequence>
<protein>
    <submittedName>
        <fullName evidence="2">Heme oxygenase (Staphylobilin-producing)</fullName>
    </submittedName>
</protein>
<dbReference type="PROSITE" id="PS51725">
    <property type="entry name" value="ABM"/>
    <property type="match status" value="1"/>
</dbReference>
<dbReference type="RefSeq" id="WP_093072787.1">
    <property type="nucleotide sequence ID" value="NZ_FOGV01000010.1"/>
</dbReference>
<dbReference type="OrthoDB" id="384737at2"/>
<reference evidence="3" key="1">
    <citation type="submission" date="2016-10" db="EMBL/GenBank/DDBJ databases">
        <authorList>
            <person name="de Groot N.N."/>
        </authorList>
    </citation>
    <scope>NUCLEOTIDE SEQUENCE [LARGE SCALE GENOMIC DNA]</scope>
    <source>
        <strain evidence="3">10nlg</strain>
    </source>
</reference>
<gene>
    <name evidence="2" type="ORF">SAMN05444126_11086</name>
</gene>
<dbReference type="PANTHER" id="PTHR34474:SF2">
    <property type="entry name" value="SIGNAL TRANSDUCTION PROTEIN TRAP"/>
    <property type="match status" value="1"/>
</dbReference>
<dbReference type="Gene3D" id="3.30.70.100">
    <property type="match status" value="1"/>
</dbReference>
<keyword evidence="3" id="KW-1185">Reference proteome</keyword>
<organism evidence="2 3">
    <name type="scientific">Salisediminibacterium halotolerans</name>
    <dbReference type="NCBI Taxonomy" id="517425"/>
    <lineage>
        <taxon>Bacteria</taxon>
        <taxon>Bacillati</taxon>
        <taxon>Bacillota</taxon>
        <taxon>Bacilli</taxon>
        <taxon>Bacillales</taxon>
        <taxon>Bacillaceae</taxon>
        <taxon>Salisediminibacterium</taxon>
    </lineage>
</organism>
<dbReference type="PANTHER" id="PTHR34474">
    <property type="entry name" value="SIGNAL TRANSDUCTION PROTEIN TRAP"/>
    <property type="match status" value="1"/>
</dbReference>
<dbReference type="STRING" id="1464123.SAMN05444126_11086"/>
<dbReference type="Pfam" id="PF03992">
    <property type="entry name" value="ABM"/>
    <property type="match status" value="1"/>
</dbReference>
<proteinExistence type="predicted"/>
<name>A0A1H9TP04_9BACI</name>
<comment type="caution">
    <text evidence="2">The sequence shown here is derived from an EMBL/GenBank/DDBJ whole genome shotgun (WGS) entry which is preliminary data.</text>
</comment>
<dbReference type="InterPro" id="IPR007138">
    <property type="entry name" value="ABM_dom"/>
</dbReference>
<evidence type="ECO:0000259" key="1">
    <source>
        <dbReference type="PROSITE" id="PS51725"/>
    </source>
</evidence>
<feature type="domain" description="ABM" evidence="1">
    <location>
        <begin position="2"/>
        <end position="93"/>
    </location>
</feature>
<evidence type="ECO:0000313" key="2">
    <source>
        <dbReference type="EMBL" id="SER98373.1"/>
    </source>
</evidence>
<accession>A0A1H9TP04</accession>
<dbReference type="InterPro" id="IPR050404">
    <property type="entry name" value="Heme-degrading_MO"/>
</dbReference>
<dbReference type="SUPFAM" id="SSF54909">
    <property type="entry name" value="Dimeric alpha+beta barrel"/>
    <property type="match status" value="1"/>
</dbReference>